<keyword evidence="1" id="KW-0805">Transcription regulation</keyword>
<comment type="caution">
    <text evidence="6">The sequence shown here is derived from an EMBL/GenBank/DDBJ whole genome shotgun (WGS) entry which is preliminary data.</text>
</comment>
<evidence type="ECO:0000256" key="4">
    <source>
        <dbReference type="PROSITE-ProRule" id="PRU00335"/>
    </source>
</evidence>
<dbReference type="Proteomes" id="UP001142292">
    <property type="component" value="Unassembled WGS sequence"/>
</dbReference>
<gene>
    <name evidence="6" type="ORF">GCM10017579_31410</name>
</gene>
<dbReference type="Pfam" id="PF13305">
    <property type="entry name" value="TetR_C_33"/>
    <property type="match status" value="1"/>
</dbReference>
<evidence type="ECO:0000313" key="7">
    <source>
        <dbReference type="Proteomes" id="UP001142292"/>
    </source>
</evidence>
<dbReference type="EMBL" id="BSEL01000005">
    <property type="protein sequence ID" value="GLJ69105.1"/>
    <property type="molecule type" value="Genomic_DNA"/>
</dbReference>
<dbReference type="InterPro" id="IPR001647">
    <property type="entry name" value="HTH_TetR"/>
</dbReference>
<evidence type="ECO:0000256" key="3">
    <source>
        <dbReference type="ARBA" id="ARBA00023163"/>
    </source>
</evidence>
<dbReference type="Pfam" id="PF00440">
    <property type="entry name" value="TetR_N"/>
    <property type="match status" value="1"/>
</dbReference>
<evidence type="ECO:0000256" key="1">
    <source>
        <dbReference type="ARBA" id="ARBA00023015"/>
    </source>
</evidence>
<dbReference type="InterPro" id="IPR025996">
    <property type="entry name" value="MT1864/Rv1816-like_C"/>
</dbReference>
<organism evidence="6 7">
    <name type="scientific">Nocardioides luteus</name>
    <dbReference type="NCBI Taxonomy" id="1844"/>
    <lineage>
        <taxon>Bacteria</taxon>
        <taxon>Bacillati</taxon>
        <taxon>Actinomycetota</taxon>
        <taxon>Actinomycetes</taxon>
        <taxon>Propionibacteriales</taxon>
        <taxon>Nocardioidaceae</taxon>
        <taxon>Nocardioides</taxon>
    </lineage>
</organism>
<dbReference type="PROSITE" id="PS50977">
    <property type="entry name" value="HTH_TETR_2"/>
    <property type="match status" value="1"/>
</dbReference>
<proteinExistence type="predicted"/>
<dbReference type="SUPFAM" id="SSF48498">
    <property type="entry name" value="Tetracyclin repressor-like, C-terminal domain"/>
    <property type="match status" value="1"/>
</dbReference>
<evidence type="ECO:0000313" key="6">
    <source>
        <dbReference type="EMBL" id="GLJ69105.1"/>
    </source>
</evidence>
<keyword evidence="7" id="KW-1185">Reference proteome</keyword>
<name>A0ABQ5SZT1_9ACTN</name>
<protein>
    <submittedName>
        <fullName evidence="6">TetR family transcriptional regulator</fullName>
    </submittedName>
</protein>
<dbReference type="InterPro" id="IPR009057">
    <property type="entry name" value="Homeodomain-like_sf"/>
</dbReference>
<evidence type="ECO:0000259" key="5">
    <source>
        <dbReference type="PROSITE" id="PS50977"/>
    </source>
</evidence>
<dbReference type="RefSeq" id="WP_189117580.1">
    <property type="nucleotide sequence ID" value="NZ_BMRK01000003.1"/>
</dbReference>
<keyword evidence="2 4" id="KW-0238">DNA-binding</keyword>
<reference evidence="6" key="2">
    <citation type="submission" date="2023-01" db="EMBL/GenBank/DDBJ databases">
        <authorList>
            <person name="Sun Q."/>
            <person name="Evtushenko L."/>
        </authorList>
    </citation>
    <scope>NUCLEOTIDE SEQUENCE</scope>
    <source>
        <strain evidence="6">VKM Ac-1246</strain>
    </source>
</reference>
<dbReference type="InterPro" id="IPR050109">
    <property type="entry name" value="HTH-type_TetR-like_transc_reg"/>
</dbReference>
<feature type="domain" description="HTH tetR-type" evidence="5">
    <location>
        <begin position="11"/>
        <end position="71"/>
    </location>
</feature>
<sequence>MSADRATYHHGNLRSALIDAAWEMARSSAPEKVTLREVARRVGVSHNAAYRHFADRQELMRSLADRAVEELTARMQARNATVSDDREPAEIARARFKETARAYVAFATDEPHLFQMAFHLEFSGPDVVPVISERRDGPYGILNDVLDEMVAVGEIPAERRLGAEVVCWAAVHGFAELCTKGPLGRLPAPEREATLDLLFHTLQQGLKAPVG</sequence>
<accession>A0ABQ5SZT1</accession>
<evidence type="ECO:0000256" key="2">
    <source>
        <dbReference type="ARBA" id="ARBA00023125"/>
    </source>
</evidence>
<dbReference type="Gene3D" id="1.10.357.10">
    <property type="entry name" value="Tetracycline Repressor, domain 2"/>
    <property type="match status" value="1"/>
</dbReference>
<dbReference type="PANTHER" id="PTHR30055">
    <property type="entry name" value="HTH-TYPE TRANSCRIPTIONAL REGULATOR RUTR"/>
    <property type="match status" value="1"/>
</dbReference>
<reference evidence="6" key="1">
    <citation type="journal article" date="2014" name="Int. J. Syst. Evol. Microbiol.">
        <title>Complete genome of a new Firmicutes species belonging to the dominant human colonic microbiota ('Ruminococcus bicirculans') reveals two chromosomes and a selective capacity to utilize plant glucans.</title>
        <authorList>
            <consortium name="NISC Comparative Sequencing Program"/>
            <person name="Wegmann U."/>
            <person name="Louis P."/>
            <person name="Goesmann A."/>
            <person name="Henrissat B."/>
            <person name="Duncan S.H."/>
            <person name="Flint H.J."/>
        </authorList>
    </citation>
    <scope>NUCLEOTIDE SEQUENCE</scope>
    <source>
        <strain evidence="6">VKM Ac-1246</strain>
    </source>
</reference>
<keyword evidence="3" id="KW-0804">Transcription</keyword>
<dbReference type="InterPro" id="IPR036271">
    <property type="entry name" value="Tet_transcr_reg_TetR-rel_C_sf"/>
</dbReference>
<dbReference type="PANTHER" id="PTHR30055:SF220">
    <property type="entry name" value="TETR-FAMILY REGULATORY PROTEIN"/>
    <property type="match status" value="1"/>
</dbReference>
<dbReference type="SUPFAM" id="SSF46689">
    <property type="entry name" value="Homeodomain-like"/>
    <property type="match status" value="1"/>
</dbReference>
<feature type="DNA-binding region" description="H-T-H motif" evidence="4">
    <location>
        <begin position="34"/>
        <end position="53"/>
    </location>
</feature>